<gene>
    <name evidence="1" type="ORF">ACAOBT_LOCUS20542</name>
</gene>
<proteinExistence type="predicted"/>
<dbReference type="Proteomes" id="UP001152888">
    <property type="component" value="Unassembled WGS sequence"/>
</dbReference>
<reference evidence="1" key="1">
    <citation type="submission" date="2022-03" db="EMBL/GenBank/DDBJ databases">
        <authorList>
            <person name="Sayadi A."/>
        </authorList>
    </citation>
    <scope>NUCLEOTIDE SEQUENCE</scope>
</reference>
<keyword evidence="2" id="KW-1185">Reference proteome</keyword>
<dbReference type="PANTHER" id="PTHR45913">
    <property type="entry name" value="EPM2A-INTERACTING PROTEIN 1"/>
    <property type="match status" value="1"/>
</dbReference>
<dbReference type="AlphaFoldDB" id="A0A9P0L8J8"/>
<name>A0A9P0L8J8_ACAOB</name>
<organism evidence="1 2">
    <name type="scientific">Acanthoscelides obtectus</name>
    <name type="common">Bean weevil</name>
    <name type="synonym">Bruchus obtectus</name>
    <dbReference type="NCBI Taxonomy" id="200917"/>
    <lineage>
        <taxon>Eukaryota</taxon>
        <taxon>Metazoa</taxon>
        <taxon>Ecdysozoa</taxon>
        <taxon>Arthropoda</taxon>
        <taxon>Hexapoda</taxon>
        <taxon>Insecta</taxon>
        <taxon>Pterygota</taxon>
        <taxon>Neoptera</taxon>
        <taxon>Endopterygota</taxon>
        <taxon>Coleoptera</taxon>
        <taxon>Polyphaga</taxon>
        <taxon>Cucujiformia</taxon>
        <taxon>Chrysomeloidea</taxon>
        <taxon>Chrysomelidae</taxon>
        <taxon>Bruchinae</taxon>
        <taxon>Bruchini</taxon>
        <taxon>Acanthoscelides</taxon>
    </lineage>
</organism>
<evidence type="ECO:0000313" key="1">
    <source>
        <dbReference type="EMBL" id="CAH1991903.1"/>
    </source>
</evidence>
<dbReference type="OrthoDB" id="1101576at2759"/>
<dbReference type="PANTHER" id="PTHR45913:SF19">
    <property type="entry name" value="LOW QUALITY PROTEIN: ZINC FINGER BED DOMAIN-CONTAINING PROTEIN 5-LIKE"/>
    <property type="match status" value="1"/>
</dbReference>
<dbReference type="EMBL" id="CAKOFQ010007127">
    <property type="protein sequence ID" value="CAH1991903.1"/>
    <property type="molecule type" value="Genomic_DNA"/>
</dbReference>
<evidence type="ECO:0000313" key="2">
    <source>
        <dbReference type="Proteomes" id="UP001152888"/>
    </source>
</evidence>
<sequence length="204" mass="23781">MTETYSGLEDQREYRTDYIHRQPLACKPSTLSEAVKVVNFMKSRATNSRLFRELCEYLASLHVSLLLHTEVSWLSRCKVLTRLFELKSEVQAFLLDHPFHLSVSVSDILWIQTLAYLADIFSELNELSMSLQSPGITIFNVHDRTEAMLKKANFWKQCLQMNDSFLSENKIQLNEDIKRDITDHLKQLQSTFKKYFPNKPGSNN</sequence>
<protein>
    <recommendedName>
        <fullName evidence="3">Zinc finger BED domain-containing protein 5</fullName>
    </recommendedName>
</protein>
<comment type="caution">
    <text evidence="1">The sequence shown here is derived from an EMBL/GenBank/DDBJ whole genome shotgun (WGS) entry which is preliminary data.</text>
</comment>
<accession>A0A9P0L8J8</accession>
<evidence type="ECO:0008006" key="3">
    <source>
        <dbReference type="Google" id="ProtNLM"/>
    </source>
</evidence>